<sequence>MQSLLSRAQGSLVRAQGHVNAATASELETQIHQAVKSEATAVLVDMGQVESLDSAGLMALVSSLTLAQQLNKRLSLCSMPANVQIILEMTQLDQVFEILPSPAAFELA</sequence>
<evidence type="ECO:0000256" key="1">
    <source>
        <dbReference type="ARBA" id="ARBA00009013"/>
    </source>
</evidence>
<dbReference type="PANTHER" id="PTHR33495:SF2">
    <property type="entry name" value="ANTI-SIGMA FACTOR ANTAGONIST TM_1081-RELATED"/>
    <property type="match status" value="1"/>
</dbReference>
<evidence type="ECO:0000256" key="2">
    <source>
        <dbReference type="RuleBase" id="RU003749"/>
    </source>
</evidence>
<dbReference type="Gene3D" id="3.30.750.24">
    <property type="entry name" value="STAS domain"/>
    <property type="match status" value="1"/>
</dbReference>
<dbReference type="InterPro" id="IPR003658">
    <property type="entry name" value="Anti-sigma_ant"/>
</dbReference>
<comment type="similarity">
    <text evidence="1 2">Belongs to the anti-sigma-factor antagonist family.</text>
</comment>
<evidence type="ECO:0000313" key="4">
    <source>
        <dbReference type="EMBL" id="MBE9029367.1"/>
    </source>
</evidence>
<comment type="caution">
    <text evidence="4">The sequence shown here is derived from an EMBL/GenBank/DDBJ whole genome shotgun (WGS) entry which is preliminary data.</text>
</comment>
<feature type="domain" description="STAS" evidence="3">
    <location>
        <begin position="12"/>
        <end position="108"/>
    </location>
</feature>
<dbReference type="GO" id="GO:0043856">
    <property type="term" value="F:anti-sigma factor antagonist activity"/>
    <property type="evidence" value="ECO:0007669"/>
    <property type="project" value="InterPro"/>
</dbReference>
<accession>A0A928VKK5</accession>
<dbReference type="Proteomes" id="UP000625316">
    <property type="component" value="Unassembled WGS sequence"/>
</dbReference>
<protein>
    <recommendedName>
        <fullName evidence="2">Anti-sigma factor antagonist</fullName>
    </recommendedName>
</protein>
<dbReference type="PROSITE" id="PS50801">
    <property type="entry name" value="STAS"/>
    <property type="match status" value="1"/>
</dbReference>
<dbReference type="Pfam" id="PF01740">
    <property type="entry name" value="STAS"/>
    <property type="match status" value="1"/>
</dbReference>
<reference evidence="4" key="1">
    <citation type="submission" date="2020-10" db="EMBL/GenBank/DDBJ databases">
        <authorList>
            <person name="Castelo-Branco R."/>
            <person name="Eusebio N."/>
            <person name="Adriana R."/>
            <person name="Vieira A."/>
            <person name="Brugerolle De Fraissinette N."/>
            <person name="Rezende De Castro R."/>
            <person name="Schneider M.P."/>
            <person name="Vasconcelos V."/>
            <person name="Leao P.N."/>
        </authorList>
    </citation>
    <scope>NUCLEOTIDE SEQUENCE</scope>
    <source>
        <strain evidence="4">LEGE 11480</strain>
    </source>
</reference>
<dbReference type="InterPro" id="IPR002645">
    <property type="entry name" value="STAS_dom"/>
</dbReference>
<proteinExistence type="inferred from homology"/>
<dbReference type="PANTHER" id="PTHR33495">
    <property type="entry name" value="ANTI-SIGMA FACTOR ANTAGONIST TM_1081-RELATED-RELATED"/>
    <property type="match status" value="1"/>
</dbReference>
<name>A0A928VKK5_9CYAN</name>
<evidence type="ECO:0000313" key="5">
    <source>
        <dbReference type="Proteomes" id="UP000625316"/>
    </source>
</evidence>
<keyword evidence="5" id="KW-1185">Reference proteome</keyword>
<dbReference type="RefSeq" id="WP_264324186.1">
    <property type="nucleotide sequence ID" value="NZ_JADEXQ010000015.1"/>
</dbReference>
<gene>
    <name evidence="4" type="ORF">IQ266_06270</name>
</gene>
<dbReference type="InterPro" id="IPR036513">
    <property type="entry name" value="STAS_dom_sf"/>
</dbReference>
<evidence type="ECO:0000259" key="3">
    <source>
        <dbReference type="PROSITE" id="PS50801"/>
    </source>
</evidence>
<dbReference type="EMBL" id="JADEXQ010000015">
    <property type="protein sequence ID" value="MBE9029367.1"/>
    <property type="molecule type" value="Genomic_DNA"/>
</dbReference>
<organism evidence="4 5">
    <name type="scientific">Romeriopsis navalis LEGE 11480</name>
    <dbReference type="NCBI Taxonomy" id="2777977"/>
    <lineage>
        <taxon>Bacteria</taxon>
        <taxon>Bacillati</taxon>
        <taxon>Cyanobacteriota</taxon>
        <taxon>Cyanophyceae</taxon>
        <taxon>Leptolyngbyales</taxon>
        <taxon>Leptolyngbyaceae</taxon>
        <taxon>Romeriopsis</taxon>
        <taxon>Romeriopsis navalis</taxon>
    </lineage>
</organism>
<dbReference type="CDD" id="cd07043">
    <property type="entry name" value="STAS_anti-anti-sigma_factors"/>
    <property type="match status" value="1"/>
</dbReference>
<dbReference type="AlphaFoldDB" id="A0A928VKK5"/>
<dbReference type="SUPFAM" id="SSF52091">
    <property type="entry name" value="SpoIIaa-like"/>
    <property type="match status" value="1"/>
</dbReference>
<dbReference type="NCBIfam" id="TIGR00377">
    <property type="entry name" value="ant_ant_sig"/>
    <property type="match status" value="1"/>
</dbReference>